<keyword evidence="7 10" id="KW-0503">Monooxygenase</keyword>
<dbReference type="CDD" id="cd11029">
    <property type="entry name" value="CYP107-like"/>
    <property type="match status" value="1"/>
</dbReference>
<reference evidence="13" key="1">
    <citation type="submission" date="2016-06" db="EMBL/GenBank/DDBJ databases">
        <authorList>
            <person name="Varghese N."/>
            <person name="Submissions Spin"/>
        </authorList>
    </citation>
    <scope>NUCLEOTIDE SEQUENCE [LARGE SCALE GENOMIC DNA]</scope>
    <source>
        <strain evidence="13">DSM 44814</strain>
    </source>
</reference>
<dbReference type="RefSeq" id="WP_167363535.1">
    <property type="nucleotide sequence ID" value="NZ_FMHY01000002.1"/>
</dbReference>
<dbReference type="EMBL" id="FMHY01000002">
    <property type="protein sequence ID" value="SCL59813.1"/>
    <property type="molecule type" value="Genomic_DNA"/>
</dbReference>
<evidence type="ECO:0000256" key="6">
    <source>
        <dbReference type="ARBA" id="ARBA00023004"/>
    </source>
</evidence>
<dbReference type="PRINTS" id="PR00359">
    <property type="entry name" value="BP450"/>
</dbReference>
<evidence type="ECO:0000256" key="2">
    <source>
        <dbReference type="ARBA" id="ARBA00022617"/>
    </source>
</evidence>
<evidence type="ECO:0000256" key="7">
    <source>
        <dbReference type="ARBA" id="ARBA00023033"/>
    </source>
</evidence>
<dbReference type="PANTHER" id="PTHR46696">
    <property type="entry name" value="P450, PUTATIVE (EUROFUNG)-RELATED"/>
    <property type="match status" value="1"/>
</dbReference>
<keyword evidence="13" id="KW-1185">Reference proteome</keyword>
<keyword evidence="8" id="KW-0045">Antibiotic biosynthesis</keyword>
<dbReference type="GO" id="GO:0020037">
    <property type="term" value="F:heme binding"/>
    <property type="evidence" value="ECO:0007669"/>
    <property type="project" value="InterPro"/>
</dbReference>
<keyword evidence="4" id="KW-0521">NADP</keyword>
<dbReference type="Pfam" id="PF00067">
    <property type="entry name" value="p450"/>
    <property type="match status" value="1"/>
</dbReference>
<name>A0A1C6V0M4_9ACTN</name>
<evidence type="ECO:0000256" key="1">
    <source>
        <dbReference type="ARBA" id="ARBA00010617"/>
    </source>
</evidence>
<keyword evidence="6 10" id="KW-0408">Iron</keyword>
<evidence type="ECO:0000256" key="9">
    <source>
        <dbReference type="ARBA" id="ARBA00060683"/>
    </source>
</evidence>
<evidence type="ECO:0000256" key="5">
    <source>
        <dbReference type="ARBA" id="ARBA00023002"/>
    </source>
</evidence>
<protein>
    <submittedName>
        <fullName evidence="12">Cytochrome P450</fullName>
    </submittedName>
</protein>
<dbReference type="GO" id="GO:0004497">
    <property type="term" value="F:monooxygenase activity"/>
    <property type="evidence" value="ECO:0007669"/>
    <property type="project" value="UniProtKB-KW"/>
</dbReference>
<accession>A0A1C6V0M4</accession>
<dbReference type="InterPro" id="IPR036396">
    <property type="entry name" value="Cyt_P450_sf"/>
</dbReference>
<sequence>MATSHPVPVRLDPSSRGLHRQSAQLREQGPAVLVELPGGVPAWSVTRYHLLRNLLGDPRIAANPKHWQILADGGLPADWPLAEFVLPPSMSSTDGAAHRRLRGLATRALTPRRVAELRPVVERRVSEYLDQMESTLEEADSVDLISQFAWPLPVAINCDLFDFPVGRRAEMLRLSLGSANEFEPEVRQKNGRALYEMLVSFLAGRRADADRNPGDDVIGALLTAATPEGEVLTDTEILGVLVAFLGAGTSVARLITNTVRSLLTHPEQRDLVQSGQLSWSAAIEETLRWDAPVGYLPLRFAVEDIVLDEQVTIRKGDAIVLSWAVVGRDSDAYGPDAGEFKISRQPSPHLTFGYGVHFCIGARLARLQAEIAIPALFSRFPRLRAAVDLDDLEAIPSIMGNGIQTLPIAKA</sequence>
<dbReference type="InterPro" id="IPR017972">
    <property type="entry name" value="Cyt_P450_CS"/>
</dbReference>
<comment type="pathway">
    <text evidence="9">Antibiotic biosynthesis; mycinamicin biosynthesis.</text>
</comment>
<evidence type="ECO:0000313" key="13">
    <source>
        <dbReference type="Proteomes" id="UP000199696"/>
    </source>
</evidence>
<proteinExistence type="inferred from homology"/>
<dbReference type="Proteomes" id="UP000199696">
    <property type="component" value="Unassembled WGS sequence"/>
</dbReference>
<evidence type="ECO:0000256" key="11">
    <source>
        <dbReference type="SAM" id="MobiDB-lite"/>
    </source>
</evidence>
<evidence type="ECO:0000256" key="10">
    <source>
        <dbReference type="RuleBase" id="RU000461"/>
    </source>
</evidence>
<dbReference type="STRING" id="227316.GA0070604_4148"/>
<keyword evidence="5 10" id="KW-0560">Oxidoreductase</keyword>
<dbReference type="PROSITE" id="PS00086">
    <property type="entry name" value="CYTOCHROME_P450"/>
    <property type="match status" value="1"/>
</dbReference>
<evidence type="ECO:0000256" key="4">
    <source>
        <dbReference type="ARBA" id="ARBA00022857"/>
    </source>
</evidence>
<dbReference type="Gene3D" id="1.10.630.10">
    <property type="entry name" value="Cytochrome P450"/>
    <property type="match status" value="1"/>
</dbReference>
<dbReference type="GO" id="GO:0005506">
    <property type="term" value="F:iron ion binding"/>
    <property type="evidence" value="ECO:0007669"/>
    <property type="project" value="InterPro"/>
</dbReference>
<dbReference type="GO" id="GO:0017000">
    <property type="term" value="P:antibiotic biosynthetic process"/>
    <property type="evidence" value="ECO:0007669"/>
    <property type="project" value="UniProtKB-KW"/>
</dbReference>
<dbReference type="PANTHER" id="PTHR46696:SF1">
    <property type="entry name" value="CYTOCHROME P450 YJIB-RELATED"/>
    <property type="match status" value="1"/>
</dbReference>
<dbReference type="AlphaFoldDB" id="A0A1C6V0M4"/>
<comment type="similarity">
    <text evidence="1 10">Belongs to the cytochrome P450 family.</text>
</comment>
<dbReference type="InterPro" id="IPR002397">
    <property type="entry name" value="Cyt_P450_B"/>
</dbReference>
<dbReference type="FunFam" id="1.10.630.10:FF:000018">
    <property type="entry name" value="Cytochrome P450 monooxygenase"/>
    <property type="match status" value="1"/>
</dbReference>
<gene>
    <name evidence="12" type="ORF">GA0070604_4148</name>
</gene>
<evidence type="ECO:0000313" key="12">
    <source>
        <dbReference type="EMBL" id="SCL59813.1"/>
    </source>
</evidence>
<dbReference type="SUPFAM" id="SSF48264">
    <property type="entry name" value="Cytochrome P450"/>
    <property type="match status" value="1"/>
</dbReference>
<evidence type="ECO:0000256" key="8">
    <source>
        <dbReference type="ARBA" id="ARBA00023194"/>
    </source>
</evidence>
<feature type="region of interest" description="Disordered" evidence="11">
    <location>
        <begin position="1"/>
        <end position="23"/>
    </location>
</feature>
<evidence type="ECO:0000256" key="3">
    <source>
        <dbReference type="ARBA" id="ARBA00022723"/>
    </source>
</evidence>
<dbReference type="GO" id="GO:0016705">
    <property type="term" value="F:oxidoreductase activity, acting on paired donors, with incorporation or reduction of molecular oxygen"/>
    <property type="evidence" value="ECO:0007669"/>
    <property type="project" value="InterPro"/>
</dbReference>
<keyword evidence="2 10" id="KW-0349">Heme</keyword>
<keyword evidence="3 10" id="KW-0479">Metal-binding</keyword>
<dbReference type="InterPro" id="IPR001128">
    <property type="entry name" value="Cyt_P450"/>
</dbReference>
<organism evidence="12 13">
    <name type="scientific">Micromonospora eburnea</name>
    <dbReference type="NCBI Taxonomy" id="227316"/>
    <lineage>
        <taxon>Bacteria</taxon>
        <taxon>Bacillati</taxon>
        <taxon>Actinomycetota</taxon>
        <taxon>Actinomycetes</taxon>
        <taxon>Micromonosporales</taxon>
        <taxon>Micromonosporaceae</taxon>
        <taxon>Micromonospora</taxon>
    </lineage>
</organism>